<organism evidence="3 4">
    <name type="scientific">Cladophialophora psammophila CBS 110553</name>
    <dbReference type="NCBI Taxonomy" id="1182543"/>
    <lineage>
        <taxon>Eukaryota</taxon>
        <taxon>Fungi</taxon>
        <taxon>Dikarya</taxon>
        <taxon>Ascomycota</taxon>
        <taxon>Pezizomycotina</taxon>
        <taxon>Eurotiomycetes</taxon>
        <taxon>Chaetothyriomycetidae</taxon>
        <taxon>Chaetothyriales</taxon>
        <taxon>Herpotrichiellaceae</taxon>
        <taxon>Cladophialophora</taxon>
    </lineage>
</organism>
<dbReference type="OrthoDB" id="5427350at2759"/>
<dbReference type="EMBL" id="AMGX01000012">
    <property type="protein sequence ID" value="EXJ68896.1"/>
    <property type="molecule type" value="Genomic_DNA"/>
</dbReference>
<evidence type="ECO:0000313" key="4">
    <source>
        <dbReference type="Proteomes" id="UP000019471"/>
    </source>
</evidence>
<dbReference type="Proteomes" id="UP000019471">
    <property type="component" value="Unassembled WGS sequence"/>
</dbReference>
<feature type="transmembrane region" description="Helical" evidence="1">
    <location>
        <begin position="423"/>
        <end position="441"/>
    </location>
</feature>
<evidence type="ECO:0000313" key="3">
    <source>
        <dbReference type="EMBL" id="EXJ68896.1"/>
    </source>
</evidence>
<protein>
    <recommendedName>
        <fullName evidence="5">Peptidase A1 domain-containing protein</fullName>
    </recommendedName>
</protein>
<name>W9WW88_9EURO</name>
<dbReference type="PANTHER" id="PTHR35340:SF5">
    <property type="entry name" value="ASST-DOMAIN-CONTAINING PROTEIN"/>
    <property type="match status" value="1"/>
</dbReference>
<dbReference type="GeneID" id="19192533"/>
<feature type="signal peptide" evidence="2">
    <location>
        <begin position="1"/>
        <end position="25"/>
    </location>
</feature>
<keyword evidence="1" id="KW-0472">Membrane</keyword>
<dbReference type="Pfam" id="PF14269">
    <property type="entry name" value="Arylsulfotran_2"/>
    <property type="match status" value="1"/>
</dbReference>
<keyword evidence="4" id="KW-1185">Reference proteome</keyword>
<evidence type="ECO:0000256" key="2">
    <source>
        <dbReference type="SAM" id="SignalP"/>
    </source>
</evidence>
<evidence type="ECO:0008006" key="5">
    <source>
        <dbReference type="Google" id="ProtNLM"/>
    </source>
</evidence>
<feature type="chain" id="PRO_5004931597" description="Peptidase A1 domain-containing protein" evidence="2">
    <location>
        <begin position="26"/>
        <end position="451"/>
    </location>
</feature>
<dbReference type="RefSeq" id="XP_007746606.1">
    <property type="nucleotide sequence ID" value="XM_007748416.1"/>
</dbReference>
<dbReference type="AlphaFoldDB" id="W9WW88"/>
<accession>W9WW88</accession>
<keyword evidence="1" id="KW-0812">Transmembrane</keyword>
<proteinExistence type="predicted"/>
<reference evidence="3 4" key="1">
    <citation type="submission" date="2013-03" db="EMBL/GenBank/DDBJ databases">
        <title>The Genome Sequence of Cladophialophora psammophila CBS 110553.</title>
        <authorList>
            <consortium name="The Broad Institute Genomics Platform"/>
            <person name="Cuomo C."/>
            <person name="de Hoog S."/>
            <person name="Gorbushina A."/>
            <person name="Walker B."/>
            <person name="Young S.K."/>
            <person name="Zeng Q."/>
            <person name="Gargeya S."/>
            <person name="Fitzgerald M."/>
            <person name="Haas B."/>
            <person name="Abouelleil A."/>
            <person name="Allen A.W."/>
            <person name="Alvarado L."/>
            <person name="Arachchi H.M."/>
            <person name="Berlin A.M."/>
            <person name="Chapman S.B."/>
            <person name="Gainer-Dewar J."/>
            <person name="Goldberg J."/>
            <person name="Griggs A."/>
            <person name="Gujja S."/>
            <person name="Hansen M."/>
            <person name="Howarth C."/>
            <person name="Imamovic A."/>
            <person name="Ireland A."/>
            <person name="Larimer J."/>
            <person name="McCowan C."/>
            <person name="Murphy C."/>
            <person name="Pearson M."/>
            <person name="Poon T.W."/>
            <person name="Priest M."/>
            <person name="Roberts A."/>
            <person name="Saif S."/>
            <person name="Shea T."/>
            <person name="Sisk P."/>
            <person name="Sykes S."/>
            <person name="Wortman J."/>
            <person name="Nusbaum C."/>
            <person name="Birren B."/>
        </authorList>
    </citation>
    <scope>NUCLEOTIDE SEQUENCE [LARGE SCALE GENOMIC DNA]</scope>
    <source>
        <strain evidence="3 4">CBS 110553</strain>
    </source>
</reference>
<comment type="caution">
    <text evidence="3">The sequence shown here is derived from an EMBL/GenBank/DDBJ whole genome shotgun (WGS) entry which is preliminary data.</text>
</comment>
<gene>
    <name evidence="3" type="ORF">A1O5_07828</name>
</gene>
<dbReference type="InterPro" id="IPR053143">
    <property type="entry name" value="Arylsulfate_ST"/>
</dbReference>
<sequence length="451" mass="50744">MWESSFLPWAILFALLCMFPVTALSSSSVYGLLYDWGLLGAYPQQTYKSCARTAPRLNFVRWDDAQCGRDAGSATCLSPRGHMVSSPGPLIMDSRGELVWAEDKYGQAMDFKVQCYRGQNYLTFWTESDSGTFGRGSYVMLDSSYRVYKRVTPANGLDGDLHEFQITRRGTALMTVYEPTPANLSAFGIGAQGWIYDSVFQEVDIETGELIFEWRASQHYDGLSKNAKYGRGMVISLELEQMTAKLIQEYVHPDQRLVGSQGSIQLVPDLDHALVGWGHVPAYTEFDAQGNVLCDVRIAPSIVWSLGWVKSYRAFRASSWVGKPSAPPDVYLRPNDRRVHVDAWVLQGHAETGRGVNSSQEDSYRNLSHIKKEKFETSFIITDDMPRYLRVAALDRVAHTLGYTAVVDRRIGNAPLPDARSRIVVISICAVTALCLSWYLWRIRTRIPRGE</sequence>
<dbReference type="PANTHER" id="PTHR35340">
    <property type="entry name" value="PQQ ENZYME REPEAT PROTEIN-RELATED"/>
    <property type="match status" value="1"/>
</dbReference>
<dbReference type="HOGENOM" id="CLU_018249_0_0_1"/>
<dbReference type="eggNOG" id="ENOG502QPU9">
    <property type="taxonomic scope" value="Eukaryota"/>
</dbReference>
<dbReference type="STRING" id="1182543.W9WW88"/>
<keyword evidence="2" id="KW-0732">Signal</keyword>
<evidence type="ECO:0000256" key="1">
    <source>
        <dbReference type="SAM" id="Phobius"/>
    </source>
</evidence>
<keyword evidence="1" id="KW-1133">Transmembrane helix</keyword>
<dbReference type="InterPro" id="IPR039535">
    <property type="entry name" value="ASST-like"/>
</dbReference>